<dbReference type="AlphaFoldDB" id="A0A0R1UF25"/>
<dbReference type="PATRIC" id="fig|1423760.3.peg.1952"/>
<dbReference type="EMBL" id="AZFK01000053">
    <property type="protein sequence ID" value="KRL89138.1"/>
    <property type="molecule type" value="Genomic_DNA"/>
</dbReference>
<comment type="caution">
    <text evidence="2">The sequence shown here is derived from an EMBL/GenBank/DDBJ whole genome shotgun (WGS) entry which is preliminary data.</text>
</comment>
<keyword evidence="2" id="KW-0808">Transferase</keyword>
<dbReference type="InterPro" id="IPR016181">
    <property type="entry name" value="Acyl_CoA_acyltransferase"/>
</dbReference>
<dbReference type="GeneID" id="82933149"/>
<evidence type="ECO:0000313" key="2">
    <source>
        <dbReference type="EMBL" id="KRL89138.1"/>
    </source>
</evidence>
<evidence type="ECO:0000313" key="3">
    <source>
        <dbReference type="Proteomes" id="UP000050816"/>
    </source>
</evidence>
<dbReference type="CDD" id="cd04301">
    <property type="entry name" value="NAT_SF"/>
    <property type="match status" value="1"/>
</dbReference>
<sequence length="174" mass="19928">MHLTKASMEDLARIVEVLEDGKNQLAERGVDQWQGEYPNISQVKADIENGFAYLVHADDHETVGVFSILPAPDHSYDELDGEWLLDTDRYLTIHRVAIHSAHAGNGYASGLFKDLIDHIKVHREDILSLRIDTHEDNQAMQHLIEKYGFKRVGTLHGVYRPEETSYVYEMLTQQ</sequence>
<dbReference type="InterPro" id="IPR000182">
    <property type="entry name" value="GNAT_dom"/>
</dbReference>
<dbReference type="RefSeq" id="WP_019205363.1">
    <property type="nucleotide sequence ID" value="NZ_AZFK01000053.1"/>
</dbReference>
<dbReference type="SUPFAM" id="SSF55729">
    <property type="entry name" value="Acyl-CoA N-acyltransferases (Nat)"/>
    <property type="match status" value="1"/>
</dbReference>
<dbReference type="Gene3D" id="3.40.630.30">
    <property type="match status" value="1"/>
</dbReference>
<organism evidence="2 3">
    <name type="scientific">Limosilactobacillus ingluviei DSM 15946</name>
    <dbReference type="NCBI Taxonomy" id="1423760"/>
    <lineage>
        <taxon>Bacteria</taxon>
        <taxon>Bacillati</taxon>
        <taxon>Bacillota</taxon>
        <taxon>Bacilli</taxon>
        <taxon>Lactobacillales</taxon>
        <taxon>Lactobacillaceae</taxon>
        <taxon>Limosilactobacillus</taxon>
    </lineage>
</organism>
<protein>
    <submittedName>
        <fullName evidence="2">Acetyltransferase</fullName>
    </submittedName>
</protein>
<gene>
    <name evidence="2" type="ORF">FC43_GL001865</name>
</gene>
<dbReference type="PROSITE" id="PS51186">
    <property type="entry name" value="GNAT"/>
    <property type="match status" value="1"/>
</dbReference>
<dbReference type="Proteomes" id="UP000050816">
    <property type="component" value="Unassembled WGS sequence"/>
</dbReference>
<dbReference type="GO" id="GO:0016747">
    <property type="term" value="F:acyltransferase activity, transferring groups other than amino-acyl groups"/>
    <property type="evidence" value="ECO:0007669"/>
    <property type="project" value="InterPro"/>
</dbReference>
<name>A0A0R1UF25_9LACO</name>
<dbReference type="Pfam" id="PF00583">
    <property type="entry name" value="Acetyltransf_1"/>
    <property type="match status" value="1"/>
</dbReference>
<feature type="domain" description="N-acetyltransferase" evidence="1">
    <location>
        <begin position="1"/>
        <end position="173"/>
    </location>
</feature>
<evidence type="ECO:0000259" key="1">
    <source>
        <dbReference type="PROSITE" id="PS51186"/>
    </source>
</evidence>
<proteinExistence type="predicted"/>
<reference evidence="2 3" key="1">
    <citation type="journal article" date="2015" name="Genome Announc.">
        <title>Expanding the biotechnology potential of lactobacilli through comparative genomics of 213 strains and associated genera.</title>
        <authorList>
            <person name="Sun Z."/>
            <person name="Harris H.M."/>
            <person name="McCann A."/>
            <person name="Guo C."/>
            <person name="Argimon S."/>
            <person name="Zhang W."/>
            <person name="Yang X."/>
            <person name="Jeffery I.B."/>
            <person name="Cooney J.C."/>
            <person name="Kagawa T.F."/>
            <person name="Liu W."/>
            <person name="Song Y."/>
            <person name="Salvetti E."/>
            <person name="Wrobel A."/>
            <person name="Rasinkangas P."/>
            <person name="Parkhill J."/>
            <person name="Rea M.C."/>
            <person name="O'Sullivan O."/>
            <person name="Ritari J."/>
            <person name="Douillard F.P."/>
            <person name="Paul Ross R."/>
            <person name="Yang R."/>
            <person name="Briner A.E."/>
            <person name="Felis G.E."/>
            <person name="de Vos W.M."/>
            <person name="Barrangou R."/>
            <person name="Klaenhammer T.R."/>
            <person name="Caufield P.W."/>
            <person name="Cui Y."/>
            <person name="Zhang H."/>
            <person name="O'Toole P.W."/>
        </authorList>
    </citation>
    <scope>NUCLEOTIDE SEQUENCE [LARGE SCALE GENOMIC DNA]</scope>
    <source>
        <strain evidence="2 3">DSM 15946</strain>
    </source>
</reference>
<accession>A0A0R1UF25</accession>